<dbReference type="OrthoDB" id="9794208at2"/>
<organism evidence="3 4">
    <name type="scientific">Evansella caseinilytica</name>
    <dbReference type="NCBI Taxonomy" id="1503961"/>
    <lineage>
        <taxon>Bacteria</taxon>
        <taxon>Bacillati</taxon>
        <taxon>Bacillota</taxon>
        <taxon>Bacilli</taxon>
        <taxon>Bacillales</taxon>
        <taxon>Bacillaceae</taxon>
        <taxon>Evansella</taxon>
    </lineage>
</organism>
<dbReference type="InterPro" id="IPR003788">
    <property type="entry name" value="NDUFAF7"/>
</dbReference>
<keyword evidence="4" id="KW-1185">Reference proteome</keyword>
<dbReference type="EMBL" id="FNPI01000002">
    <property type="protein sequence ID" value="SDY54922.1"/>
    <property type="molecule type" value="Genomic_DNA"/>
</dbReference>
<dbReference type="GO" id="GO:0035243">
    <property type="term" value="F:protein-arginine omega-N symmetric methyltransferase activity"/>
    <property type="evidence" value="ECO:0007669"/>
    <property type="project" value="TreeGrafter"/>
</dbReference>
<reference evidence="4" key="1">
    <citation type="submission" date="2016-10" db="EMBL/GenBank/DDBJ databases">
        <authorList>
            <person name="Varghese N."/>
            <person name="Submissions S."/>
        </authorList>
    </citation>
    <scope>NUCLEOTIDE SEQUENCE [LARGE SCALE GENOMIC DNA]</scope>
    <source>
        <strain evidence="4">SP</strain>
    </source>
</reference>
<dbReference type="GO" id="GO:0032259">
    <property type="term" value="P:methylation"/>
    <property type="evidence" value="ECO:0007669"/>
    <property type="project" value="UniProtKB-KW"/>
</dbReference>
<evidence type="ECO:0000313" key="4">
    <source>
        <dbReference type="Proteomes" id="UP000198935"/>
    </source>
</evidence>
<proteinExistence type="predicted"/>
<dbReference type="Proteomes" id="UP000198935">
    <property type="component" value="Unassembled WGS sequence"/>
</dbReference>
<dbReference type="SUPFAM" id="SSF53335">
    <property type="entry name" value="S-adenosyl-L-methionine-dependent methyltransferases"/>
    <property type="match status" value="1"/>
</dbReference>
<dbReference type="PANTHER" id="PTHR12049">
    <property type="entry name" value="PROTEIN ARGININE METHYLTRANSFERASE NDUFAF7, MITOCHONDRIAL"/>
    <property type="match status" value="1"/>
</dbReference>
<dbReference type="Gene3D" id="3.40.50.12710">
    <property type="match status" value="1"/>
</dbReference>
<accession>A0A1H3KRX4</accession>
<dbReference type="InterPro" id="IPR029063">
    <property type="entry name" value="SAM-dependent_MTases_sf"/>
</dbReference>
<dbReference type="InterPro" id="IPR038375">
    <property type="entry name" value="NDUFAF7_sf"/>
</dbReference>
<gene>
    <name evidence="3" type="ORF">SAMN05421736_102238</name>
</gene>
<protein>
    <submittedName>
        <fullName evidence="3">SAM-dependent methyltransferase, MidA family</fullName>
    </submittedName>
</protein>
<evidence type="ECO:0000256" key="1">
    <source>
        <dbReference type="ARBA" id="ARBA00022603"/>
    </source>
</evidence>
<keyword evidence="1 3" id="KW-0489">Methyltransferase</keyword>
<evidence type="ECO:0000256" key="2">
    <source>
        <dbReference type="ARBA" id="ARBA00022679"/>
    </source>
</evidence>
<dbReference type="Pfam" id="PF02636">
    <property type="entry name" value="Methyltransf_28"/>
    <property type="match status" value="1"/>
</dbReference>
<keyword evidence="2 3" id="KW-0808">Transferase</keyword>
<dbReference type="AlphaFoldDB" id="A0A1H3KRX4"/>
<dbReference type="PANTHER" id="PTHR12049:SF7">
    <property type="entry name" value="PROTEIN ARGININE METHYLTRANSFERASE NDUFAF7, MITOCHONDRIAL"/>
    <property type="match status" value="1"/>
</dbReference>
<dbReference type="STRING" id="1503961.SAMN05421736_102238"/>
<sequence length="377" mass="43420">MTKVLKKLAERFNRPVSYSEYMEVALYDPEAGYYMRNHVKLGKEGDFYTSNHVHPVFPKTFARFIADILKKEGLPPRICEWGGGDGLFAANVLKYMQEVEPDLFAELQYFIVEASPFHQQLLRDRLECFSGKARIFSSLEDIRKDHPSFDGIVFSNELIDALPVHVVQQKNGELLEILVKLHGDQLCETTVSCINTQLLEWLEKYGPVLKEQRFEICLAMKSWLENIGNWLTKGMLITVDYGYSNEEWTSAEHHEGSLRGYYQHRMIRDPLTYPGEMDLTHHIQWDAFLRIAGECGFDHVIHEGQDRFLLKAGLFTFLQKTDDFHPFSEAYKQNRAIQSLVHPGGISSAFQVSVQGKGLLKQQDYLYFTEDPFAGSS</sequence>
<evidence type="ECO:0000313" key="3">
    <source>
        <dbReference type="EMBL" id="SDY54922.1"/>
    </source>
</evidence>
<name>A0A1H3KRX4_9BACI</name>